<dbReference type="Pfam" id="PF03321">
    <property type="entry name" value="GH3"/>
    <property type="match status" value="1"/>
</dbReference>
<evidence type="ECO:0000313" key="3">
    <source>
        <dbReference type="EMBL" id="MFC3226359.1"/>
    </source>
</evidence>
<dbReference type="Pfam" id="PF23572">
    <property type="entry name" value="GH3_C"/>
    <property type="match status" value="1"/>
</dbReference>
<dbReference type="Pfam" id="PF23571">
    <property type="entry name" value="GH3_M"/>
    <property type="match status" value="1"/>
</dbReference>
<dbReference type="Proteomes" id="UP001595528">
    <property type="component" value="Unassembled WGS sequence"/>
</dbReference>
<evidence type="ECO:0000259" key="1">
    <source>
        <dbReference type="Pfam" id="PF23571"/>
    </source>
</evidence>
<feature type="domain" description="GH3 middle" evidence="1">
    <location>
        <begin position="297"/>
        <end position="365"/>
    </location>
</feature>
<reference evidence="4" key="1">
    <citation type="journal article" date="2019" name="Int. J. Syst. Evol. Microbiol.">
        <title>The Global Catalogue of Microorganisms (GCM) 10K type strain sequencing project: providing services to taxonomists for standard genome sequencing and annotation.</title>
        <authorList>
            <consortium name="The Broad Institute Genomics Platform"/>
            <consortium name="The Broad Institute Genome Sequencing Center for Infectious Disease"/>
            <person name="Wu L."/>
            <person name="Ma J."/>
        </authorList>
    </citation>
    <scope>NUCLEOTIDE SEQUENCE [LARGE SCALE GENOMIC DNA]</scope>
    <source>
        <strain evidence="4">KCTC 42964</strain>
    </source>
</reference>
<feature type="domain" description="GH3 C-terminal" evidence="2">
    <location>
        <begin position="381"/>
        <end position="494"/>
    </location>
</feature>
<dbReference type="RefSeq" id="WP_379898293.1">
    <property type="nucleotide sequence ID" value="NZ_JBHRTR010000011.1"/>
</dbReference>
<dbReference type="InterPro" id="IPR055378">
    <property type="entry name" value="GH3_C"/>
</dbReference>
<dbReference type="InterPro" id="IPR055377">
    <property type="entry name" value="GH3_M"/>
</dbReference>
<evidence type="ECO:0000313" key="4">
    <source>
        <dbReference type="Proteomes" id="UP001595528"/>
    </source>
</evidence>
<dbReference type="InterPro" id="IPR004993">
    <property type="entry name" value="GH3"/>
</dbReference>
<gene>
    <name evidence="3" type="ORF">ACFOGJ_03915</name>
</gene>
<dbReference type="PANTHER" id="PTHR31901:SF9">
    <property type="entry name" value="GH3 DOMAIN-CONTAINING PROTEIN"/>
    <property type="match status" value="1"/>
</dbReference>
<dbReference type="PANTHER" id="PTHR31901">
    <property type="entry name" value="GH3 DOMAIN-CONTAINING PROTEIN"/>
    <property type="match status" value="1"/>
</dbReference>
<proteinExistence type="predicted"/>
<organism evidence="3 4">
    <name type="scientific">Marinibaculum pumilum</name>
    <dbReference type="NCBI Taxonomy" id="1766165"/>
    <lineage>
        <taxon>Bacteria</taxon>
        <taxon>Pseudomonadati</taxon>
        <taxon>Pseudomonadota</taxon>
        <taxon>Alphaproteobacteria</taxon>
        <taxon>Rhodospirillales</taxon>
        <taxon>Rhodospirillaceae</taxon>
        <taxon>Marinibaculum</taxon>
    </lineage>
</organism>
<keyword evidence="4" id="KW-1185">Reference proteome</keyword>
<comment type="caution">
    <text evidence="3">The sequence shown here is derived from an EMBL/GenBank/DDBJ whole genome shotgun (WGS) entry which is preliminary data.</text>
</comment>
<accession>A0ABV7KVS1</accession>
<protein>
    <submittedName>
        <fullName evidence="3">GH3 auxin-responsive promoter family protein</fullName>
    </submittedName>
</protein>
<dbReference type="EMBL" id="JBHRTR010000011">
    <property type="protein sequence ID" value="MFC3226359.1"/>
    <property type="molecule type" value="Genomic_DNA"/>
</dbReference>
<sequence length="504" mass="55306">MVDFTPILRYYARRRDRARSAVPPAAAQAMSLARLVGAAQRTAFGRAHGFRRIRGVEDFQAAVPLRRYEDLWSEWWEPEFPQLRDVTWPGKIPYFAVSSGTSTGRTKYLPLSRSLVAANRRAGLELLSNHVLNRPQSRILGGRLFMLGGSTRLQRLGRGVKGGDLSGILAAETPSWSGLLTYPTKRLLQIEDWEEKIAALVADLPRRDIRMIGGTPSWLLLLFDALARAHPQAGWGAKGLFPNLEMVVHGGVNFAPYRHRFAEWLDGTGAETREVYPASEGFIAIADAGPDDGLRLILDDRLFFEFVPLGELDGETPTRHWIGNVETGVNYAVILSSSAGFWAYVLGDTVEFVCLDPPRVKITGRISYSLSAFGEHLVDAELEAAIAAAAREIGADVTDFSVGPLFPDGDESRGRHRFVVEFAAAQPDDAVARFATALDAALCAENEDYEVHRRADFGMAAPEVRAVPPGRYAAWMKAKGKLGGQHKVPRVVGDAADLDGLLDD</sequence>
<name>A0ABV7KVS1_9PROT</name>
<evidence type="ECO:0000259" key="2">
    <source>
        <dbReference type="Pfam" id="PF23572"/>
    </source>
</evidence>